<dbReference type="Proteomes" id="UP000006334">
    <property type="component" value="Unassembled WGS sequence"/>
</dbReference>
<dbReference type="OrthoDB" id="5294870at2"/>
<sequence length="106" mass="11892">MSDVKLVVLYPQPTDTEQFEIDYSEHIALLHEKMRIPTDLKPYTVTKFDSEVHNPSPYYQMFSMPFPSAEALQQTLQSAEMQQVADDAIRISTGGAPVILTGSDAE</sequence>
<protein>
    <submittedName>
        <fullName evidence="1">Ethyl tert-butyl ether degradation EthD</fullName>
    </submittedName>
</protein>
<organism evidence="1 2">
    <name type="scientific">Aliiglaciecola lipolytica E3</name>
    <dbReference type="NCBI Taxonomy" id="1127673"/>
    <lineage>
        <taxon>Bacteria</taxon>
        <taxon>Pseudomonadati</taxon>
        <taxon>Pseudomonadota</taxon>
        <taxon>Gammaproteobacteria</taxon>
        <taxon>Alteromonadales</taxon>
        <taxon>Alteromonadaceae</taxon>
        <taxon>Aliiglaciecola</taxon>
    </lineage>
</organism>
<dbReference type="RefSeq" id="WP_008845910.1">
    <property type="nucleotide sequence ID" value="NZ_BAEN01000065.1"/>
</dbReference>
<dbReference type="EMBL" id="BAEN01000065">
    <property type="protein sequence ID" value="GAC16107.1"/>
    <property type="molecule type" value="Genomic_DNA"/>
</dbReference>
<name>K6YD27_9ALTE</name>
<dbReference type="AlphaFoldDB" id="K6YD27"/>
<dbReference type="NCBIfam" id="TIGR02118">
    <property type="entry name" value="EthD family reductase"/>
    <property type="match status" value="1"/>
</dbReference>
<proteinExistence type="predicted"/>
<gene>
    <name evidence="1" type="ORF">GLIP_3494</name>
</gene>
<dbReference type="STRING" id="1127673.GLIP_3494"/>
<comment type="caution">
    <text evidence="1">The sequence shown here is derived from an EMBL/GenBank/DDBJ whole genome shotgun (WGS) entry which is preliminary data.</text>
</comment>
<keyword evidence="2" id="KW-1185">Reference proteome</keyword>
<dbReference type="InterPro" id="IPR011008">
    <property type="entry name" value="Dimeric_a/b-barrel"/>
</dbReference>
<dbReference type="SUPFAM" id="SSF54909">
    <property type="entry name" value="Dimeric alpha+beta barrel"/>
    <property type="match status" value="1"/>
</dbReference>
<dbReference type="Gene3D" id="3.30.70.100">
    <property type="match status" value="1"/>
</dbReference>
<dbReference type="eggNOG" id="ENOG5032S9N">
    <property type="taxonomic scope" value="Bacteria"/>
</dbReference>
<accession>K6YD27</accession>
<dbReference type="GO" id="GO:0016491">
    <property type="term" value="F:oxidoreductase activity"/>
    <property type="evidence" value="ECO:0007669"/>
    <property type="project" value="InterPro"/>
</dbReference>
<evidence type="ECO:0000313" key="1">
    <source>
        <dbReference type="EMBL" id="GAC16107.1"/>
    </source>
</evidence>
<evidence type="ECO:0000313" key="2">
    <source>
        <dbReference type="Proteomes" id="UP000006334"/>
    </source>
</evidence>
<dbReference type="InterPro" id="IPR009799">
    <property type="entry name" value="EthD_dom"/>
</dbReference>
<reference evidence="1 2" key="1">
    <citation type="journal article" date="2017" name="Antonie Van Leeuwenhoek">
        <title>Rhizobium rhizosphaerae sp. nov., a novel species isolated from rice rhizosphere.</title>
        <authorList>
            <person name="Zhao J.J."/>
            <person name="Zhang J."/>
            <person name="Zhang R.J."/>
            <person name="Zhang C.W."/>
            <person name="Yin H.Q."/>
            <person name="Zhang X.X."/>
        </authorList>
    </citation>
    <scope>NUCLEOTIDE SEQUENCE [LARGE SCALE GENOMIC DNA]</scope>
    <source>
        <strain evidence="1 2">E3</strain>
    </source>
</reference>